<dbReference type="InterPro" id="IPR028061">
    <property type="entry name" value="Fis1_TPR_C"/>
</dbReference>
<dbReference type="Gene3D" id="1.25.40.10">
    <property type="entry name" value="Tetratricopeptide repeat domain"/>
    <property type="match status" value="1"/>
</dbReference>
<keyword evidence="6 8" id="KW-0496">Mitochondrion</keyword>
<dbReference type="SUPFAM" id="SSF48452">
    <property type="entry name" value="TPR-like"/>
    <property type="match status" value="1"/>
</dbReference>
<dbReference type="PIRSF" id="PIRSF008835">
    <property type="entry name" value="TPR_repeat_11_Fis1"/>
    <property type="match status" value="1"/>
</dbReference>
<evidence type="ECO:0000256" key="2">
    <source>
        <dbReference type="ARBA" id="ARBA00008937"/>
    </source>
</evidence>
<dbReference type="InterPro" id="IPR011990">
    <property type="entry name" value="TPR-like_helical_dom_sf"/>
</dbReference>
<dbReference type="PANTHER" id="PTHR13247:SF0">
    <property type="entry name" value="MITOCHONDRIAL FISSION 1 PROTEIN"/>
    <property type="match status" value="1"/>
</dbReference>
<feature type="transmembrane region" description="Helical" evidence="9">
    <location>
        <begin position="122"/>
        <end position="147"/>
    </location>
</feature>
<keyword evidence="4 8" id="KW-1000">Mitochondrion outer membrane</keyword>
<keyword evidence="7 8" id="KW-0472">Membrane</keyword>
<dbReference type="Pfam" id="PF14853">
    <property type="entry name" value="Fis1_TPR_C"/>
    <property type="match status" value="1"/>
</dbReference>
<comment type="subcellular location">
    <subcellularLocation>
        <location evidence="1">Mitochondrion outer membrane</location>
        <topology evidence="1">Single-pass membrane protein</topology>
    </subcellularLocation>
</comment>
<dbReference type="RefSeq" id="XP_015180879.1">
    <property type="nucleotide sequence ID" value="XM_015325393.1"/>
</dbReference>
<evidence type="ECO:0000313" key="11">
    <source>
        <dbReference type="RefSeq" id="XP_015180879.1"/>
    </source>
</evidence>
<dbReference type="InterPro" id="IPR033745">
    <property type="entry name" value="Fis1_cytosol"/>
</dbReference>
<evidence type="ECO:0000256" key="6">
    <source>
        <dbReference type="ARBA" id="ARBA00023128"/>
    </source>
</evidence>
<proteinExistence type="inferred from homology"/>
<name>A0ABM1IKZ2_POLDO</name>
<evidence type="ECO:0000256" key="8">
    <source>
        <dbReference type="PIRNR" id="PIRNR008835"/>
    </source>
</evidence>
<evidence type="ECO:0000256" key="4">
    <source>
        <dbReference type="ARBA" id="ARBA00022787"/>
    </source>
</evidence>
<comment type="similarity">
    <text evidence="2 8">Belongs to the FIS1 family.</text>
</comment>
<keyword evidence="10" id="KW-1185">Reference proteome</keyword>
<dbReference type="Proteomes" id="UP000694924">
    <property type="component" value="Unplaced"/>
</dbReference>
<evidence type="ECO:0000256" key="3">
    <source>
        <dbReference type="ARBA" id="ARBA00022692"/>
    </source>
</evidence>
<dbReference type="InterPro" id="IPR016543">
    <property type="entry name" value="Fis1"/>
</dbReference>
<gene>
    <name evidence="11" type="primary">LOC107068698</name>
</gene>
<reference evidence="11" key="1">
    <citation type="submission" date="2025-08" db="UniProtKB">
        <authorList>
            <consortium name="RefSeq"/>
        </authorList>
    </citation>
    <scope>IDENTIFICATION</scope>
    <source>
        <tissue evidence="11">Whole body</tissue>
    </source>
</reference>
<dbReference type="GeneID" id="107068698"/>
<evidence type="ECO:0000256" key="5">
    <source>
        <dbReference type="ARBA" id="ARBA00022989"/>
    </source>
</evidence>
<dbReference type="Pfam" id="PF14852">
    <property type="entry name" value="Fis1_TPR_N"/>
    <property type="match status" value="1"/>
</dbReference>
<protein>
    <recommendedName>
        <fullName evidence="8">Mitochondrial fission 1 protein</fullName>
    </recommendedName>
</protein>
<sequence>MEDVLDEVVSSEDLKKFERVYHEQLHVSGVTQKAQFEYAWCLVRSKYPADIRKGIVLLEDLYSNHGESGKRDCLYYLAIGNARIREYSKALSYVRAFLQVEPANEQVQQLERLIKKRMEKEGLYGIAVAGGVIIGVASVLGLGIAMAKKN</sequence>
<evidence type="ECO:0000256" key="7">
    <source>
        <dbReference type="ARBA" id="ARBA00023136"/>
    </source>
</evidence>
<comment type="function">
    <text evidence="8">Involved in the fragmentation of the mitochondrial network and its perinuclear clustering.</text>
</comment>
<dbReference type="InterPro" id="IPR028058">
    <property type="entry name" value="Fis1_TPR_N"/>
</dbReference>
<dbReference type="CDD" id="cd12212">
    <property type="entry name" value="Fis1"/>
    <property type="match status" value="1"/>
</dbReference>
<evidence type="ECO:0000256" key="9">
    <source>
        <dbReference type="SAM" id="Phobius"/>
    </source>
</evidence>
<evidence type="ECO:0000256" key="1">
    <source>
        <dbReference type="ARBA" id="ARBA00004572"/>
    </source>
</evidence>
<dbReference type="PANTHER" id="PTHR13247">
    <property type="entry name" value="TETRATRICOPEPTIDE REPEAT PROTEIN 11 TPR REPEAT PROTEIN 11"/>
    <property type="match status" value="1"/>
</dbReference>
<evidence type="ECO:0000313" key="10">
    <source>
        <dbReference type="Proteomes" id="UP000694924"/>
    </source>
</evidence>
<comment type="domain">
    <text evidence="8">The C-terminus is required for mitochondrial localization, while the N-terminus is necessary for mitochondrial fission.</text>
</comment>
<organism evidence="10 11">
    <name type="scientific">Polistes dominula</name>
    <name type="common">European paper wasp</name>
    <name type="synonym">Vespa dominula</name>
    <dbReference type="NCBI Taxonomy" id="743375"/>
    <lineage>
        <taxon>Eukaryota</taxon>
        <taxon>Metazoa</taxon>
        <taxon>Ecdysozoa</taxon>
        <taxon>Arthropoda</taxon>
        <taxon>Hexapoda</taxon>
        <taxon>Insecta</taxon>
        <taxon>Pterygota</taxon>
        <taxon>Neoptera</taxon>
        <taxon>Endopterygota</taxon>
        <taxon>Hymenoptera</taxon>
        <taxon>Apocrita</taxon>
        <taxon>Aculeata</taxon>
        <taxon>Vespoidea</taxon>
        <taxon>Vespidae</taxon>
        <taxon>Polistinae</taxon>
        <taxon>Polistini</taxon>
        <taxon>Polistes</taxon>
    </lineage>
</organism>
<keyword evidence="5 9" id="KW-1133">Transmembrane helix</keyword>
<accession>A0ABM1IKZ2</accession>
<keyword evidence="3 9" id="KW-0812">Transmembrane</keyword>